<proteinExistence type="predicted"/>
<dbReference type="EMBL" id="CADEBD010000745">
    <property type="protein sequence ID" value="CAB3259513.1"/>
    <property type="molecule type" value="Genomic_DNA"/>
</dbReference>
<comment type="caution">
    <text evidence="1">The sequence shown here is derived from an EMBL/GenBank/DDBJ whole genome shotgun (WGS) entry which is preliminary data.</text>
</comment>
<name>A0A8S1BLN7_ARCPL</name>
<evidence type="ECO:0000313" key="1">
    <source>
        <dbReference type="EMBL" id="CAB3259513.1"/>
    </source>
</evidence>
<gene>
    <name evidence="1" type="ORF">APLA_LOCUS16534</name>
</gene>
<dbReference type="AlphaFoldDB" id="A0A8S1BLN7"/>
<sequence>MFPKILYLTYHKTPHFLKLSRSLNDPREERNGRITYDKALRARGVRACINASGAREITKWNGAAGSGAPPPRAARP</sequence>
<accession>A0A8S1BLN7</accession>
<reference evidence="1 2" key="1">
    <citation type="submission" date="2020-04" db="EMBL/GenBank/DDBJ databases">
        <authorList>
            <person name="Wallbank WR R."/>
            <person name="Pardo Diaz C."/>
            <person name="Kozak K."/>
            <person name="Martin S."/>
            <person name="Jiggins C."/>
            <person name="Moest M."/>
            <person name="Warren A I."/>
            <person name="Byers J.R.P. K."/>
            <person name="Montejo-Kovacevich G."/>
            <person name="Yen C E."/>
        </authorList>
    </citation>
    <scope>NUCLEOTIDE SEQUENCE [LARGE SCALE GENOMIC DNA]</scope>
</reference>
<dbReference type="Proteomes" id="UP000494256">
    <property type="component" value="Unassembled WGS sequence"/>
</dbReference>
<organism evidence="1 2">
    <name type="scientific">Arctia plantaginis</name>
    <name type="common">Wood tiger moth</name>
    <name type="synonym">Phalaena plantaginis</name>
    <dbReference type="NCBI Taxonomy" id="874455"/>
    <lineage>
        <taxon>Eukaryota</taxon>
        <taxon>Metazoa</taxon>
        <taxon>Ecdysozoa</taxon>
        <taxon>Arthropoda</taxon>
        <taxon>Hexapoda</taxon>
        <taxon>Insecta</taxon>
        <taxon>Pterygota</taxon>
        <taxon>Neoptera</taxon>
        <taxon>Endopterygota</taxon>
        <taxon>Lepidoptera</taxon>
        <taxon>Glossata</taxon>
        <taxon>Ditrysia</taxon>
        <taxon>Noctuoidea</taxon>
        <taxon>Erebidae</taxon>
        <taxon>Arctiinae</taxon>
        <taxon>Arctia</taxon>
    </lineage>
</organism>
<protein>
    <submittedName>
        <fullName evidence="1">Uncharacterized protein</fullName>
    </submittedName>
</protein>
<dbReference type="OrthoDB" id="6776666at2759"/>
<evidence type="ECO:0000313" key="2">
    <source>
        <dbReference type="Proteomes" id="UP000494256"/>
    </source>
</evidence>